<organism evidence="4 5">
    <name type="scientific">Parasulfitobacter algicola</name>
    <dbReference type="NCBI Taxonomy" id="2614809"/>
    <lineage>
        <taxon>Bacteria</taxon>
        <taxon>Pseudomonadati</taxon>
        <taxon>Pseudomonadota</taxon>
        <taxon>Alphaproteobacteria</taxon>
        <taxon>Rhodobacterales</taxon>
        <taxon>Roseobacteraceae</taxon>
        <taxon>Parasulfitobacter</taxon>
    </lineage>
</organism>
<dbReference type="Gene3D" id="3.90.640.10">
    <property type="entry name" value="Actin, Chain A, domain 4"/>
    <property type="match status" value="2"/>
</dbReference>
<name>A0ABX2IRT7_9RHOB</name>
<keyword evidence="2" id="KW-0547">Nucleotide-binding</keyword>
<comment type="similarity">
    <text evidence="1">Belongs to the heat shock protein 70 family.</text>
</comment>
<dbReference type="InterPro" id="IPR043129">
    <property type="entry name" value="ATPase_NBD"/>
</dbReference>
<dbReference type="SUPFAM" id="SSF53067">
    <property type="entry name" value="Actin-like ATPase domain"/>
    <property type="match status" value="2"/>
</dbReference>
<comment type="caution">
    <text evidence="4">The sequence shown here is derived from an EMBL/GenBank/DDBJ whole genome shotgun (WGS) entry which is preliminary data.</text>
</comment>
<dbReference type="EMBL" id="JABUFE010000005">
    <property type="protein sequence ID" value="NSX55245.1"/>
    <property type="molecule type" value="Genomic_DNA"/>
</dbReference>
<sequence length="414" mass="45500">MHSSNILGIDFGTSNSAAGFMCDGQPKLIPIEGDANTLPTSLFFDFDARQTMIGSAANTALVDGLHGRYMRALKRVLGTSLMHEKRQIMNERISFVDIIGRFIAALKHRAEAQTGQRFDHVLSGRPVHFHTADLSRDKQAEQDLIECYRRAGFDEVQFMYEPEAAAFASGDRIPGLGLIVDIGGGTSDFSLFETTTKHPQIIASHGIRTGGTDFDKSISLTHVMPLLGKDSQLRREMGDGHTAMPKAIYNDLATWEMIPFLYNGKTQRDVAQMRRLAIEPEKLKRLETVLEMELGHEMAFAVESGKIEANTAAEGLNHIVLNLIQDDLTAPITKASLDGAIRQHAADISEAAKETLHMAQCSQTDVKQIIYVGGSSLMSCVHNSMTDIFPTAEHRYSDVFTAVADGLTLATEIF</sequence>
<keyword evidence="3" id="KW-0067">ATP-binding</keyword>
<evidence type="ECO:0000256" key="1">
    <source>
        <dbReference type="ARBA" id="ARBA00007381"/>
    </source>
</evidence>
<dbReference type="InterPro" id="IPR018181">
    <property type="entry name" value="Heat_shock_70_CS"/>
</dbReference>
<evidence type="ECO:0000256" key="2">
    <source>
        <dbReference type="ARBA" id="ARBA00022741"/>
    </source>
</evidence>
<dbReference type="PROSITE" id="PS00329">
    <property type="entry name" value="HSP70_2"/>
    <property type="match status" value="1"/>
</dbReference>
<reference evidence="4 5" key="1">
    <citation type="submission" date="2020-06" db="EMBL/GenBank/DDBJ databases">
        <title>Sulfitobacter algicola sp. nov., isolated from green algae.</title>
        <authorList>
            <person name="Wang C."/>
        </authorList>
    </citation>
    <scope>NUCLEOTIDE SEQUENCE [LARGE SCALE GENOMIC DNA]</scope>
    <source>
        <strain evidence="4 5">1151</strain>
    </source>
</reference>
<protein>
    <submittedName>
        <fullName evidence="4">Hsp70 family protein</fullName>
    </submittedName>
</protein>
<evidence type="ECO:0000313" key="5">
    <source>
        <dbReference type="Proteomes" id="UP000777935"/>
    </source>
</evidence>
<proteinExistence type="inferred from homology"/>
<accession>A0ABX2IRT7</accession>
<dbReference type="InterPro" id="IPR013126">
    <property type="entry name" value="Hsp_70_fam"/>
</dbReference>
<dbReference type="Gene3D" id="3.30.420.40">
    <property type="match status" value="3"/>
</dbReference>
<evidence type="ECO:0000256" key="3">
    <source>
        <dbReference type="ARBA" id="ARBA00022840"/>
    </source>
</evidence>
<gene>
    <name evidence="4" type="ORF">HRQ87_10560</name>
</gene>
<dbReference type="PANTHER" id="PTHR19375">
    <property type="entry name" value="HEAT SHOCK PROTEIN 70KDA"/>
    <property type="match status" value="1"/>
</dbReference>
<evidence type="ECO:0000313" key="4">
    <source>
        <dbReference type="EMBL" id="NSX55245.1"/>
    </source>
</evidence>
<dbReference type="Pfam" id="PF00012">
    <property type="entry name" value="HSP70"/>
    <property type="match status" value="1"/>
</dbReference>
<dbReference type="Proteomes" id="UP000777935">
    <property type="component" value="Unassembled WGS sequence"/>
</dbReference>
<keyword evidence="5" id="KW-1185">Reference proteome</keyword>